<evidence type="ECO:0000313" key="2">
    <source>
        <dbReference type="EMBL" id="PZC70699.1"/>
    </source>
</evidence>
<name>A0A2W1B0V5_HELAM</name>
<evidence type="ECO:0000313" key="3">
    <source>
        <dbReference type="Proteomes" id="UP000249218"/>
    </source>
</evidence>
<sequence length="58" mass="6083">SLHLAAGARPARRRRANGAPTARGQRVVGALAASRSLNSMRRRAAAVLLPCCYNVAQA</sequence>
<dbReference type="AlphaFoldDB" id="A0A2W1B0V5"/>
<accession>A0A2W1B0V5</accession>
<gene>
    <name evidence="2" type="primary">HaOG215071</name>
    <name evidence="2" type="ORF">B5X24_HaOG215071</name>
</gene>
<feature type="non-terminal residue" evidence="2">
    <location>
        <position position="1"/>
    </location>
</feature>
<feature type="region of interest" description="Disordered" evidence="1">
    <location>
        <begin position="1"/>
        <end position="23"/>
    </location>
</feature>
<organism evidence="2 3">
    <name type="scientific">Helicoverpa armigera</name>
    <name type="common">Cotton bollworm</name>
    <name type="synonym">Heliothis armigera</name>
    <dbReference type="NCBI Taxonomy" id="29058"/>
    <lineage>
        <taxon>Eukaryota</taxon>
        <taxon>Metazoa</taxon>
        <taxon>Ecdysozoa</taxon>
        <taxon>Arthropoda</taxon>
        <taxon>Hexapoda</taxon>
        <taxon>Insecta</taxon>
        <taxon>Pterygota</taxon>
        <taxon>Neoptera</taxon>
        <taxon>Endopterygota</taxon>
        <taxon>Lepidoptera</taxon>
        <taxon>Glossata</taxon>
        <taxon>Ditrysia</taxon>
        <taxon>Noctuoidea</taxon>
        <taxon>Noctuidae</taxon>
        <taxon>Heliothinae</taxon>
        <taxon>Helicoverpa</taxon>
    </lineage>
</organism>
<dbReference type="EMBL" id="KZ150489">
    <property type="protein sequence ID" value="PZC70699.1"/>
    <property type="molecule type" value="Genomic_DNA"/>
</dbReference>
<dbReference type="Proteomes" id="UP000249218">
    <property type="component" value="Unassembled WGS sequence"/>
</dbReference>
<keyword evidence="3" id="KW-1185">Reference proteome</keyword>
<reference evidence="2 3" key="1">
    <citation type="journal article" date="2017" name="BMC Biol.">
        <title>Genomic innovations, transcriptional plasticity and gene loss underlying the evolution and divergence of two highly polyphagous and invasive Helicoverpa pest species.</title>
        <authorList>
            <person name="Pearce S.L."/>
            <person name="Clarke D.F."/>
            <person name="East P.D."/>
            <person name="Elfekih S."/>
            <person name="Gordon K.H."/>
            <person name="Jermiin L.S."/>
            <person name="McGaughran A."/>
            <person name="Oakeshott J.G."/>
            <person name="Papanikolaou A."/>
            <person name="Perera O.P."/>
            <person name="Rane R.V."/>
            <person name="Richards S."/>
            <person name="Tay W.T."/>
            <person name="Walsh T.K."/>
            <person name="Anderson A."/>
            <person name="Anderson C.J."/>
            <person name="Asgari S."/>
            <person name="Board P.G."/>
            <person name="Bretschneider A."/>
            <person name="Campbell P.M."/>
            <person name="Chertemps T."/>
            <person name="Christeller J.T."/>
            <person name="Coppin C.W."/>
            <person name="Downes S.J."/>
            <person name="Duan G."/>
            <person name="Farnsworth C.A."/>
            <person name="Good R.T."/>
            <person name="Han L.B."/>
            <person name="Han Y.C."/>
            <person name="Hatje K."/>
            <person name="Horne I."/>
            <person name="Huang Y.P."/>
            <person name="Hughes D.S."/>
            <person name="Jacquin-Joly E."/>
            <person name="James W."/>
            <person name="Jhangiani S."/>
            <person name="Kollmar M."/>
            <person name="Kuwar S.S."/>
            <person name="Li S."/>
            <person name="Liu N.Y."/>
            <person name="Maibeche M.T."/>
            <person name="Miller J.R."/>
            <person name="Montagne N."/>
            <person name="Perry T."/>
            <person name="Qu J."/>
            <person name="Song S.V."/>
            <person name="Sutton G.G."/>
            <person name="Vogel H."/>
            <person name="Walenz B.P."/>
            <person name="Xu W."/>
            <person name="Zhang H.J."/>
            <person name="Zou Z."/>
            <person name="Batterham P."/>
            <person name="Edwards O.R."/>
            <person name="Feyereisen R."/>
            <person name="Gibbs R.A."/>
            <person name="Heckel D.G."/>
            <person name="McGrath A."/>
            <person name="Robin C."/>
            <person name="Scherer S.E."/>
            <person name="Worley K.C."/>
            <person name="Wu Y.D."/>
        </authorList>
    </citation>
    <scope>NUCLEOTIDE SEQUENCE [LARGE SCALE GENOMIC DNA]</scope>
    <source>
        <strain evidence="2">Harm_GR_Male_#8</strain>
        <tissue evidence="2">Whole organism</tissue>
    </source>
</reference>
<protein>
    <submittedName>
        <fullName evidence="2">Uncharacterized protein</fullName>
    </submittedName>
</protein>
<proteinExistence type="predicted"/>
<evidence type="ECO:0000256" key="1">
    <source>
        <dbReference type="SAM" id="MobiDB-lite"/>
    </source>
</evidence>